<reference evidence="2" key="1">
    <citation type="journal article" date="2019" name="Int. J. Syst. Evol. Microbiol.">
        <title>The Global Catalogue of Microorganisms (GCM) 10K type strain sequencing project: providing services to taxonomists for standard genome sequencing and annotation.</title>
        <authorList>
            <consortium name="The Broad Institute Genomics Platform"/>
            <consortium name="The Broad Institute Genome Sequencing Center for Infectious Disease"/>
            <person name="Wu L."/>
            <person name="Ma J."/>
        </authorList>
    </citation>
    <scope>NUCLEOTIDE SEQUENCE [LARGE SCALE GENOMIC DNA]</scope>
    <source>
        <strain evidence="2">KCTC 42087</strain>
    </source>
</reference>
<name>A0ABW1A2E3_9ACTN</name>
<comment type="caution">
    <text evidence="1">The sequence shown here is derived from an EMBL/GenBank/DDBJ whole genome shotgun (WGS) entry which is preliminary data.</text>
</comment>
<evidence type="ECO:0000313" key="1">
    <source>
        <dbReference type="EMBL" id="MFC5748359.1"/>
    </source>
</evidence>
<dbReference type="Gene3D" id="3.30.70.1230">
    <property type="entry name" value="Nucleotide cyclase"/>
    <property type="match status" value="1"/>
</dbReference>
<dbReference type="EMBL" id="JBHSON010000031">
    <property type="protein sequence ID" value="MFC5748359.1"/>
    <property type="molecule type" value="Genomic_DNA"/>
</dbReference>
<proteinExistence type="predicted"/>
<accession>A0ABW1A2E3</accession>
<dbReference type="SUPFAM" id="SSF53300">
    <property type="entry name" value="vWA-like"/>
    <property type="match status" value="1"/>
</dbReference>
<keyword evidence="2" id="KW-1185">Reference proteome</keyword>
<dbReference type="Gene3D" id="3.40.50.410">
    <property type="entry name" value="von Willebrand factor, type A domain"/>
    <property type="match status" value="1"/>
</dbReference>
<evidence type="ECO:0000313" key="2">
    <source>
        <dbReference type="Proteomes" id="UP001596074"/>
    </source>
</evidence>
<dbReference type="InterPro" id="IPR036465">
    <property type="entry name" value="vWFA_dom_sf"/>
</dbReference>
<dbReference type="RefSeq" id="WP_378284016.1">
    <property type="nucleotide sequence ID" value="NZ_JBHSON010000031.1"/>
</dbReference>
<protein>
    <submittedName>
        <fullName evidence="1">Substrate-binding domain-containing protein</fullName>
    </submittedName>
</protein>
<dbReference type="Proteomes" id="UP001596074">
    <property type="component" value="Unassembled WGS sequence"/>
</dbReference>
<organism evidence="1 2">
    <name type="scientific">Actinomadura rugatobispora</name>
    <dbReference type="NCBI Taxonomy" id="1994"/>
    <lineage>
        <taxon>Bacteria</taxon>
        <taxon>Bacillati</taxon>
        <taxon>Actinomycetota</taxon>
        <taxon>Actinomycetes</taxon>
        <taxon>Streptosporangiales</taxon>
        <taxon>Thermomonosporaceae</taxon>
        <taxon>Actinomadura</taxon>
    </lineage>
</organism>
<sequence length="789" mass="84364">MTEPRHRAIFWVDIAGSSALSRTDLDRHNARAGMYRALRRAFRRARLPWYIYGNRFGRHREDRGDGLFCLVPPSVPKNRLVAALPALESALEDYNRDAPEGAVIRLRVALHAGEVHFDPEGVSGNAMDYTARLLDAPEFKTSFAGSGSYLGVIASDWFYKNVINQNPKHQFGQYSLTVVTVRGAGAPEAYVRLFPRSAPPAEGPWRLPVPPRPVRAAVALAVLAVPLTAAPGEAPVAACAAPPVQVKVRVSTEKEAIVRGLALEFERDTRGPDGCRRADVNVVSASYPGGAREALHQGWLTRDPKEVLDEADVWLPDSSLEVEQVREALRRNRIGTVRLEAREPVATSRLVLAVPAAMADDLGLSGHTVAWDDVLGWPGRGYSFGRASPRASSVGLVATVALYQAALGTSILNESALTRGDAASRLHTVEQAIAREDDDPGKLLCAMRESPPDGELRRTALLVSEKSLIDYRGNAPLGSGGCGPGGPSAQPELRPFYAGNGMPLFDHPFVTITRAQPPAAARQRVIDAFHRRLRQPDAQARLKDAGYRDASGTTTARQDAIPSLLPGLDLTEKVHDEPLLDAWNKARKSARVLFAVDVSRSMAAPFPHIGGDRVSAAADAIGLARPLMGVRDQIGLWEFADGIGDGDGDHRSLVAVGPPDPERIEHLTGRLGDLASTGRAPGLLPAVRAAVREMRKDDADPDETTRAVIMLAHGAGSGPGAAEAAALAEELSSGDPVRVYVVAFHPESCAAGLDRVTQAAGGACYEIDGMTAMRRALDGIAAGLWGTPP</sequence>
<dbReference type="SUPFAM" id="SSF55073">
    <property type="entry name" value="Nucleotide cyclase"/>
    <property type="match status" value="1"/>
</dbReference>
<dbReference type="Pfam" id="PF13531">
    <property type="entry name" value="SBP_bac_11"/>
    <property type="match status" value="1"/>
</dbReference>
<dbReference type="InterPro" id="IPR029787">
    <property type="entry name" value="Nucleotide_cyclase"/>
</dbReference>
<gene>
    <name evidence="1" type="ORF">ACFPZN_22285</name>
</gene>